<keyword evidence="3" id="KW-1185">Reference proteome</keyword>
<feature type="compositionally biased region" description="Polar residues" evidence="1">
    <location>
        <begin position="20"/>
        <end position="35"/>
    </location>
</feature>
<accession>A0AAV7KEJ6</accession>
<dbReference type="Proteomes" id="UP001165289">
    <property type="component" value="Unassembled WGS sequence"/>
</dbReference>
<evidence type="ECO:0000256" key="1">
    <source>
        <dbReference type="SAM" id="MobiDB-lite"/>
    </source>
</evidence>
<dbReference type="AlphaFoldDB" id="A0AAV7KEJ6"/>
<dbReference type="InterPro" id="IPR019734">
    <property type="entry name" value="TPR_rpt"/>
</dbReference>
<feature type="compositionally biased region" description="Basic and acidic residues" evidence="1">
    <location>
        <begin position="83"/>
        <end position="95"/>
    </location>
</feature>
<name>A0AAV7KEJ6_9METZ</name>
<evidence type="ECO:0008006" key="4">
    <source>
        <dbReference type="Google" id="ProtNLM"/>
    </source>
</evidence>
<protein>
    <recommendedName>
        <fullName evidence="4">General transcription factor 3C polypeptide 3</fullName>
    </recommendedName>
</protein>
<organism evidence="2 3">
    <name type="scientific">Oopsacas minuta</name>
    <dbReference type="NCBI Taxonomy" id="111878"/>
    <lineage>
        <taxon>Eukaryota</taxon>
        <taxon>Metazoa</taxon>
        <taxon>Porifera</taxon>
        <taxon>Hexactinellida</taxon>
        <taxon>Hexasterophora</taxon>
        <taxon>Lyssacinosida</taxon>
        <taxon>Leucopsacidae</taxon>
        <taxon>Oopsacas</taxon>
    </lineage>
</organism>
<feature type="compositionally biased region" description="Acidic residues" evidence="1">
    <location>
        <begin position="51"/>
        <end position="61"/>
    </location>
</feature>
<proteinExistence type="predicted"/>
<dbReference type="InterPro" id="IPR011990">
    <property type="entry name" value="TPR-like_helical_dom_sf"/>
</dbReference>
<sequence length="1007" mass="116496">MSDNSEYEPDSNDDPSSEDQVSSPMQQSDTNIESSSVHKEMGMINVFGDTELSESESDDSQLEGGSSYSDDEDTNDPEWLPLENKKEDKVASKHSKIDSEFERFRKMEFELFQEQSCVPSPVDDYDTIINESHPWSEDANDSDIDEDLGAGEIAEQAAIFFSQLHQTTKSQRKILKGFEGNFINRKAQRLPTHLEPVMGSANIAIAKKKYTDAIDLCNEVIRQAPCCSAPYINLALIYKELEDMDRYFQFTLLALHINSFDRSYPRPEDADSWEQLGLIAKSRGDLSMANECIKKSLYAVPKRPEAMWLLAEIRLELKDYRQALAIYSKLEKIVLDTATPLELSEIARRKALILYESGNIVAAREIIYQRFCRGWEMQDIIELFNLLLELHFIEKEYTIAFKTAVILFCMPKHSKSVQESVVVDEFDQQDDNIVTSEEQQSKKQESKLQLFYKEFWSDIPPEIDTEGGFLVVIEDNQTLIPIDSFTTLPLDLRAKLIMPSVYTNNLELAYHLITHALRSLPITEYGDIWLDVSEALLESRQFDLSVDLLRTVLECEMYNLPGVWLMLARSIEEVSYQNELGGDWDNKPILDEAIGWYRKVIDTIPDNVESRLRLAGVYEKKGMREEAIGLLERSQDGTDNFLSTKDCINLKQPPDVRVVYKRTLLHLENGQREQCLEGFLILLDYFFREVYLLKSFQLMVIPFLNVGSRQFQNYGKTEVIYSRYQPEEEQQDKHLTLAQWYGVLKNTCKMLCEVGKRDELFRLIIAVNILKKFHETEYVLDVQMLSVSVCIRQRSFYYAYRFARPLMQLIGKSNVFAMLFNCLTENNYLARNMSLKVIRRIWFDDPSNYRVALNFALILHSIGSFHLSLLLLHTAYKLNPENARLLFFMGMAYIRLAHNRSYTHKNAFISQAFALIFKYKEKMGDCAEVLYNVGRAFHAIGYKLWACDYYHKVIALDNTGNVKQYYGDKMAELSSLRREAAFNLSLVYEESGSRELARVMLQTYCVI</sequence>
<dbReference type="EMBL" id="JAKMXF010000066">
    <property type="protein sequence ID" value="KAI6659140.1"/>
    <property type="molecule type" value="Genomic_DNA"/>
</dbReference>
<dbReference type="InterPro" id="IPR039340">
    <property type="entry name" value="Tfc4/TFIIIC-102/Sfc4"/>
</dbReference>
<gene>
    <name evidence="2" type="ORF">LOD99_14816</name>
</gene>
<feature type="region of interest" description="Disordered" evidence="1">
    <location>
        <begin position="1"/>
        <end position="95"/>
    </location>
</feature>
<dbReference type="Gene3D" id="1.25.40.10">
    <property type="entry name" value="Tetratricopeptide repeat domain"/>
    <property type="match status" value="3"/>
</dbReference>
<reference evidence="2 3" key="1">
    <citation type="journal article" date="2023" name="BMC Biol.">
        <title>The compact genome of the sponge Oopsacas minuta (Hexactinellida) is lacking key metazoan core genes.</title>
        <authorList>
            <person name="Santini S."/>
            <person name="Schenkelaars Q."/>
            <person name="Jourda C."/>
            <person name="Duchesne M."/>
            <person name="Belahbib H."/>
            <person name="Rocher C."/>
            <person name="Selva M."/>
            <person name="Riesgo A."/>
            <person name="Vervoort M."/>
            <person name="Leys S.P."/>
            <person name="Kodjabachian L."/>
            <person name="Le Bivic A."/>
            <person name="Borchiellini C."/>
            <person name="Claverie J.M."/>
            <person name="Renard E."/>
        </authorList>
    </citation>
    <scope>NUCLEOTIDE SEQUENCE [LARGE SCALE GENOMIC DNA]</scope>
    <source>
        <strain evidence="2">SPO-2</strain>
    </source>
</reference>
<evidence type="ECO:0000313" key="2">
    <source>
        <dbReference type="EMBL" id="KAI6659140.1"/>
    </source>
</evidence>
<dbReference type="PANTHER" id="PTHR23082:SF0">
    <property type="entry name" value="GENERAL TRANSCRIPTION FACTOR 3C POLYPEPTIDE 3"/>
    <property type="match status" value="1"/>
</dbReference>
<comment type="caution">
    <text evidence="2">The sequence shown here is derived from an EMBL/GenBank/DDBJ whole genome shotgun (WGS) entry which is preliminary data.</text>
</comment>
<dbReference type="SUPFAM" id="SSF48452">
    <property type="entry name" value="TPR-like"/>
    <property type="match status" value="3"/>
</dbReference>
<dbReference type="SMART" id="SM00028">
    <property type="entry name" value="TPR"/>
    <property type="match status" value="7"/>
</dbReference>
<dbReference type="GO" id="GO:0000127">
    <property type="term" value="C:transcription factor TFIIIC complex"/>
    <property type="evidence" value="ECO:0007669"/>
    <property type="project" value="TreeGrafter"/>
</dbReference>
<evidence type="ECO:0000313" key="3">
    <source>
        <dbReference type="Proteomes" id="UP001165289"/>
    </source>
</evidence>
<dbReference type="GO" id="GO:0006383">
    <property type="term" value="P:transcription by RNA polymerase III"/>
    <property type="evidence" value="ECO:0007669"/>
    <property type="project" value="InterPro"/>
</dbReference>
<feature type="compositionally biased region" description="Acidic residues" evidence="1">
    <location>
        <begin position="1"/>
        <end position="17"/>
    </location>
</feature>
<dbReference type="PANTHER" id="PTHR23082">
    <property type="entry name" value="TRANSCRIPTION INITIATION FACTOR IIIC TFIIIC , POLYPEPTIDE 3-RELATED"/>
    <property type="match status" value="1"/>
</dbReference>